<dbReference type="PANTHER" id="PTHR10434:SF66">
    <property type="entry name" value="PHOSPHOLIPID_GLYCEROL ACYLTRANSFERASE DOMAIN-CONTAINING PROTEIN"/>
    <property type="match status" value="1"/>
</dbReference>
<dbReference type="CDD" id="cd07989">
    <property type="entry name" value="LPLAT_AGPAT-like"/>
    <property type="match status" value="1"/>
</dbReference>
<dbReference type="Pfam" id="PF01553">
    <property type="entry name" value="Acyltransferase"/>
    <property type="match status" value="1"/>
</dbReference>
<proteinExistence type="predicted"/>
<keyword evidence="4" id="KW-0812">Transmembrane</keyword>
<gene>
    <name evidence="6" type="ORF">RQL38_00975</name>
</gene>
<keyword evidence="4" id="KW-1133">Transmembrane helix</keyword>
<evidence type="ECO:0000259" key="5">
    <source>
        <dbReference type="SMART" id="SM00563"/>
    </source>
</evidence>
<dbReference type="PANTHER" id="PTHR10434">
    <property type="entry name" value="1-ACYL-SN-GLYCEROL-3-PHOSPHATE ACYLTRANSFERASE"/>
    <property type="match status" value="1"/>
</dbReference>
<comment type="pathway">
    <text evidence="1">Lipid metabolism.</text>
</comment>
<evidence type="ECO:0000313" key="7">
    <source>
        <dbReference type="Proteomes" id="UP001360424"/>
    </source>
</evidence>
<keyword evidence="2" id="KW-0808">Transferase</keyword>
<dbReference type="SUPFAM" id="SSF69593">
    <property type="entry name" value="Glycerol-3-phosphate (1)-acyltransferase"/>
    <property type="match status" value="1"/>
</dbReference>
<dbReference type="RefSeq" id="WP_338521881.1">
    <property type="nucleotide sequence ID" value="NZ_CP135136.1"/>
</dbReference>
<keyword evidence="3 6" id="KW-0012">Acyltransferase</keyword>
<keyword evidence="7" id="KW-1185">Reference proteome</keyword>
<accession>A0ABZ2H0F4</accession>
<dbReference type="SMART" id="SM00563">
    <property type="entry name" value="PlsC"/>
    <property type="match status" value="1"/>
</dbReference>
<feature type="domain" description="Phospholipid/glycerol acyltransferase" evidence="5">
    <location>
        <begin position="80"/>
        <end position="195"/>
    </location>
</feature>
<reference evidence="6" key="1">
    <citation type="submission" date="2023-09" db="EMBL/GenBank/DDBJ databases">
        <title>Genomes of two closely related lineages of the louse Polyplax serrata with different host specificities.</title>
        <authorList>
            <person name="Martinu J."/>
            <person name="Tarabai H."/>
            <person name="Stefka J."/>
            <person name="Hypsa V."/>
        </authorList>
    </citation>
    <scope>NUCLEOTIDE SEQUENCE [LARGE SCALE GENOMIC DNA]</scope>
    <source>
        <strain evidence="6">HR10_N</strain>
    </source>
</reference>
<dbReference type="GO" id="GO:0016746">
    <property type="term" value="F:acyltransferase activity"/>
    <property type="evidence" value="ECO:0007669"/>
    <property type="project" value="UniProtKB-KW"/>
</dbReference>
<dbReference type="InterPro" id="IPR002123">
    <property type="entry name" value="Plipid/glycerol_acylTrfase"/>
</dbReference>
<name>A0ABZ2H0F4_9GAMM</name>
<evidence type="ECO:0000256" key="1">
    <source>
        <dbReference type="ARBA" id="ARBA00005189"/>
    </source>
</evidence>
<evidence type="ECO:0000256" key="4">
    <source>
        <dbReference type="SAM" id="Phobius"/>
    </source>
</evidence>
<dbReference type="PROSITE" id="PS51257">
    <property type="entry name" value="PROKAR_LIPOPROTEIN"/>
    <property type="match status" value="1"/>
</dbReference>
<dbReference type="EMBL" id="CP135136">
    <property type="protein sequence ID" value="WWR12191.1"/>
    <property type="molecule type" value="Genomic_DNA"/>
</dbReference>
<protein>
    <submittedName>
        <fullName evidence="6">Lysophospholipid acyltransferase family protein</fullName>
    </submittedName>
</protein>
<evidence type="ECO:0000313" key="6">
    <source>
        <dbReference type="EMBL" id="WWR12191.1"/>
    </source>
</evidence>
<organism evidence="6 7">
    <name type="scientific">Candidatus Legionella polyplacis</name>
    <dbReference type="NCBI Taxonomy" id="2005262"/>
    <lineage>
        <taxon>Bacteria</taxon>
        <taxon>Pseudomonadati</taxon>
        <taxon>Pseudomonadota</taxon>
        <taxon>Gammaproteobacteria</taxon>
        <taxon>Legionellales</taxon>
        <taxon>Legionellaceae</taxon>
        <taxon>Legionella</taxon>
    </lineage>
</organism>
<keyword evidence="4" id="KW-0472">Membrane</keyword>
<sequence length="246" mass="28741">MYKTKNILKKINNIKIILISLYYTILACCQSIIRKKLNIINRNYTNKIIQLWSERLIKIAKIKYKIFNPKNIKPKLNQPTILMSNHRSLYDIPIIFKIFPKYSVRMLTKKELTKIPFFGKGILSSEFPVIDRKNKYKAIKDLEYMNNLIKKGIVIWVAPEGTRSKNKKLMPFKKGVFISAIKTKSTIIPIGLKGTDNVLPKKTIQINTNQKIEIHIGEPIYSNKYNLKNKEKLISKTFKSIKKLIN</sequence>
<evidence type="ECO:0000256" key="2">
    <source>
        <dbReference type="ARBA" id="ARBA00022679"/>
    </source>
</evidence>
<dbReference type="Proteomes" id="UP001360424">
    <property type="component" value="Chromosome"/>
</dbReference>
<evidence type="ECO:0000256" key="3">
    <source>
        <dbReference type="ARBA" id="ARBA00023315"/>
    </source>
</evidence>
<feature type="transmembrane region" description="Helical" evidence="4">
    <location>
        <begin position="12"/>
        <end position="33"/>
    </location>
</feature>